<evidence type="ECO:0000313" key="2">
    <source>
        <dbReference type="Proteomes" id="UP000594500"/>
    </source>
</evidence>
<accession>A0AAP9XLZ4</accession>
<dbReference type="AlphaFoldDB" id="A0AAP9XLZ4"/>
<name>A0AAP9XLZ4_RAOTE</name>
<proteinExistence type="predicted"/>
<gene>
    <name evidence="1" type="ORF">IMO34_17060</name>
</gene>
<evidence type="ECO:0000313" key="1">
    <source>
        <dbReference type="EMBL" id="QPF07052.1"/>
    </source>
</evidence>
<dbReference type="EMBL" id="CP062916">
    <property type="protein sequence ID" value="QPF07052.1"/>
    <property type="molecule type" value="Genomic_DNA"/>
</dbReference>
<sequence length="309" mass="33901">MTNTGLKYVNHVFYLVDGHLGNISFNDYGNSNGKTYYNDQDTLNSAHGSHVAIALVKSTCDHVTNEIISNNGGNIGRLSFFTANTYSATKHISAGHCYFESTSRMMVNDTNVNTLYSWSSYTKLAGGFIANWGNRVIASISDSRIDASSMSDPQSYINCIRCIFTNGIIRLSPSQLNVFSLCTIPSIKLDTENSIEYGNFNNCDLGSSAGVTVSGGTTSSPKELNIKGCELRNTWSVLTPYDILRFIGTSNQPKGNFNLINWSFPRQTRPGTIVHQPKTDYITGDVILSICLTVNSSGINTWQEISKVE</sequence>
<protein>
    <submittedName>
        <fullName evidence="1">Uncharacterized protein</fullName>
    </submittedName>
</protein>
<organism evidence="1 2">
    <name type="scientific">Raoultella terrigena</name>
    <name type="common">Klebsiella terrigena</name>
    <dbReference type="NCBI Taxonomy" id="577"/>
    <lineage>
        <taxon>Bacteria</taxon>
        <taxon>Pseudomonadati</taxon>
        <taxon>Pseudomonadota</taxon>
        <taxon>Gammaproteobacteria</taxon>
        <taxon>Enterobacterales</taxon>
        <taxon>Enterobacteriaceae</taxon>
        <taxon>Klebsiella/Raoultella group</taxon>
        <taxon>Raoultella</taxon>
    </lineage>
</organism>
<dbReference type="Proteomes" id="UP000594500">
    <property type="component" value="Chromosome"/>
</dbReference>
<reference evidence="1 2" key="1">
    <citation type="submission" date="2020-10" db="EMBL/GenBank/DDBJ databases">
        <title>Resistance determinants and their genetic context in bacteria from a longitudinal study of pigs reared under conventional and antibiotic-free husbandry practices.</title>
        <authorList>
            <person name="Poulin-Laprade D."/>
            <person name="Brouard J.-S."/>
            <person name="Gagnon N."/>
            <person name="Turcotte A."/>
            <person name="Langlois A."/>
            <person name="Matte J.J."/>
            <person name="Carrillo C.D."/>
            <person name="Zaheer R."/>
            <person name="McAllister T."/>
            <person name="Topp E."/>
            <person name="Talbot G."/>
        </authorList>
    </citation>
    <scope>NUCLEOTIDE SEQUENCE [LARGE SCALE GENOMIC DNA]</scope>
    <source>
        <strain evidence="1 2">Res13-Abat-PEB01-P1-04-A</strain>
    </source>
</reference>
<dbReference type="RefSeq" id="WP_195709557.1">
    <property type="nucleotide sequence ID" value="NZ_CP062916.1"/>
</dbReference>